<gene>
    <name evidence="5" type="ORF">SYNPS1DRAFT_26962</name>
</gene>
<feature type="compositionally biased region" description="Basic and acidic residues" evidence="1">
    <location>
        <begin position="621"/>
        <end position="636"/>
    </location>
</feature>
<feature type="region of interest" description="Disordered" evidence="1">
    <location>
        <begin position="1"/>
        <end position="24"/>
    </location>
</feature>
<keyword evidence="6" id="KW-1185">Reference proteome</keyword>
<protein>
    <recommendedName>
        <fullName evidence="7">C2 domain-containing protein</fullName>
    </recommendedName>
</protein>
<dbReference type="PANTHER" id="PTHR47263">
    <property type="entry name" value="ADENYLATE CYCLASE ACTIVATION PROTEIN GIT1"/>
    <property type="match status" value="1"/>
</dbReference>
<dbReference type="PROSITE" id="PS51259">
    <property type="entry name" value="MHD2"/>
    <property type="match status" value="1"/>
</dbReference>
<dbReference type="SUPFAM" id="SSF49562">
    <property type="entry name" value="C2 domain (Calcium/lipid-binding domain, CaLB)"/>
    <property type="match status" value="1"/>
</dbReference>
<feature type="compositionally biased region" description="Polar residues" evidence="1">
    <location>
        <begin position="73"/>
        <end position="87"/>
    </location>
</feature>
<organism evidence="5 6">
    <name type="scientific">Syncephalis pseudoplumigaleata</name>
    <dbReference type="NCBI Taxonomy" id="1712513"/>
    <lineage>
        <taxon>Eukaryota</taxon>
        <taxon>Fungi</taxon>
        <taxon>Fungi incertae sedis</taxon>
        <taxon>Zoopagomycota</taxon>
        <taxon>Zoopagomycotina</taxon>
        <taxon>Zoopagomycetes</taxon>
        <taxon>Zoopagales</taxon>
        <taxon>Piptocephalidaceae</taxon>
        <taxon>Syncephalis</taxon>
    </lineage>
</organism>
<evidence type="ECO:0000313" key="5">
    <source>
        <dbReference type="EMBL" id="RKP27378.1"/>
    </source>
</evidence>
<dbReference type="InterPro" id="IPR000008">
    <property type="entry name" value="C2_dom"/>
</dbReference>
<accession>A0A4P9Z4N5</accession>
<dbReference type="Pfam" id="PF00168">
    <property type="entry name" value="C2"/>
    <property type="match status" value="1"/>
</dbReference>
<dbReference type="InterPro" id="IPR014770">
    <property type="entry name" value="Munc13_1"/>
</dbReference>
<feature type="domain" description="C2" evidence="2">
    <location>
        <begin position="912"/>
        <end position="1030"/>
    </location>
</feature>
<evidence type="ECO:0000313" key="6">
    <source>
        <dbReference type="Proteomes" id="UP000278143"/>
    </source>
</evidence>
<feature type="region of interest" description="Disordered" evidence="1">
    <location>
        <begin position="51"/>
        <end position="87"/>
    </location>
</feature>
<feature type="region of interest" description="Disordered" evidence="1">
    <location>
        <begin position="600"/>
        <end position="636"/>
    </location>
</feature>
<dbReference type="PROSITE" id="PS51258">
    <property type="entry name" value="MHD1"/>
    <property type="match status" value="1"/>
</dbReference>
<dbReference type="Gene3D" id="2.60.40.150">
    <property type="entry name" value="C2 domain"/>
    <property type="match status" value="1"/>
</dbReference>
<dbReference type="InterPro" id="IPR014772">
    <property type="entry name" value="Munc13_dom-2"/>
</dbReference>
<evidence type="ECO:0000256" key="1">
    <source>
        <dbReference type="SAM" id="MobiDB-lite"/>
    </source>
</evidence>
<dbReference type="EMBL" id="KZ989217">
    <property type="protein sequence ID" value="RKP27378.1"/>
    <property type="molecule type" value="Genomic_DNA"/>
</dbReference>
<feature type="domain" description="MHD1" evidence="3">
    <location>
        <begin position="709"/>
        <end position="829"/>
    </location>
</feature>
<dbReference type="InterPro" id="IPR035892">
    <property type="entry name" value="C2_domain_sf"/>
</dbReference>
<evidence type="ECO:0000259" key="2">
    <source>
        <dbReference type="PROSITE" id="PS50004"/>
    </source>
</evidence>
<dbReference type="PANTHER" id="PTHR47263:SF1">
    <property type="entry name" value="C2 DOMAIN PROTEIN (AFU_ORTHOLOGUE AFUA_7G02350)"/>
    <property type="match status" value="1"/>
</dbReference>
<reference evidence="6" key="1">
    <citation type="journal article" date="2018" name="Nat. Microbiol.">
        <title>Leveraging single-cell genomics to expand the fungal tree of life.</title>
        <authorList>
            <person name="Ahrendt S.R."/>
            <person name="Quandt C.A."/>
            <person name="Ciobanu D."/>
            <person name="Clum A."/>
            <person name="Salamov A."/>
            <person name="Andreopoulos B."/>
            <person name="Cheng J.F."/>
            <person name="Woyke T."/>
            <person name="Pelin A."/>
            <person name="Henrissat B."/>
            <person name="Reynolds N.K."/>
            <person name="Benny G.L."/>
            <person name="Smith M.E."/>
            <person name="James T.Y."/>
            <person name="Grigoriev I.V."/>
        </authorList>
    </citation>
    <scope>NUCLEOTIDE SEQUENCE [LARGE SCALE GENOMIC DNA]</scope>
    <source>
        <strain evidence="6">Benny S71-1</strain>
    </source>
</reference>
<name>A0A4P9Z4N5_9FUNG</name>
<evidence type="ECO:0008006" key="7">
    <source>
        <dbReference type="Google" id="ProtNLM"/>
    </source>
</evidence>
<dbReference type="OrthoDB" id="2015333at2759"/>
<evidence type="ECO:0000259" key="3">
    <source>
        <dbReference type="PROSITE" id="PS51258"/>
    </source>
</evidence>
<evidence type="ECO:0000259" key="4">
    <source>
        <dbReference type="PROSITE" id="PS51259"/>
    </source>
</evidence>
<dbReference type="InterPro" id="IPR052811">
    <property type="entry name" value="Glucose_resp_signaling"/>
</dbReference>
<dbReference type="SMART" id="SM00239">
    <property type="entry name" value="C2"/>
    <property type="match status" value="1"/>
</dbReference>
<dbReference type="Pfam" id="PF06292">
    <property type="entry name" value="MUN"/>
    <property type="match status" value="1"/>
</dbReference>
<dbReference type="PROSITE" id="PS50004">
    <property type="entry name" value="C2"/>
    <property type="match status" value="1"/>
</dbReference>
<dbReference type="Gene3D" id="1.10.357.50">
    <property type="match status" value="1"/>
</dbReference>
<sequence length="1352" mass="151719">MHRRGGEDPANSNRKRALPQPPPRISREELYRYVLRCALLNTDAIGQAGMAVAGGQAQSPTRPHFSPDPATAASGSGHQRPSSGNMSTTQRVNAFLSDLLLQTTHSSNDPTQTLSKEFLRKFRKRFTRIYEGKRSALSSSDPRIAYTLTNFAVTTMKSQAFKDRMSRNSTVAFLMSEFVNYAGEVGLLQPMIYVRVLADESIDCLKYECVGIPHVSAMIKQFEDYIRAVTAQHASEQEPAMAGGANGAHQRRSSDVASIESSEVYFHDRDGLVTWTRQVLGVSTEEHERTARSLRASCTPKAAVEDLKRCLAALEHDNHPAVKPSDFQDPDQYAQWKKREIQQLNQLIAHSVTADPRLLQSSSSDGYAPGQQREFASGGGTGNSNDPRNPTYTFIPPSPGECYKMLVSACMDTELQLSGATPHDQRVLSARSLNLIKECGVRWRLGATFRDLAMIDMLCVNLDKDMVCVEHVSDGFTTMYKNAARNEYKSWSNTDRRYLFQIHVRLNRTLLSMLTASLNAPENTSVDELSPLLFMLDDIHEDENFRMAHPDLQGCRNEVKAAIEVSRRESNGMMHTRDAKEEDACGVGYGQRAIHSVQDAAAAPDTGCTGDRPDAAGGRGTADRDEPYDEAIPRADHRVRSEWHSTCGYGTGNNHAAYNAYAMRPSLSEVDVAGTSLGVYLKYFVLEMENTMNQPIEYDDDGSPSENAFKLYHAVCALRDLYKKRCKDTTTPLNIDVVSWFARYVYGWMRVTEEKTMQWVDNIINEDSFEPVSEEARHSSSVLDLFSIFQQQIDFLEELKWPDEVQQAQFVTMLTKIFGRAVGKYCESMERLFVHDLVPTIEAQRPASPVNARKAWFDYTRSADASKVNDPTPVDLKSESCVRLNNIEAVRHRLNALYDTLDVDEVAYLLSTHPQRKLNLAAAQSEPPVYIYTVKVVLAENLADCDQNGLSDPYVVLQSGEVEMARTRVVQESLNPRWDETFEFRLSASIEVLATVFDKDLVGGDDICGTAIFRLQPSLFGDFLAHDIWLELKPQGRLLIRVSMEGEKDDIRFHFGKAFRTLKRTQADMARMIVDEMSGYVRHCLSKKVIFRSMRNSNALQQMASLFKSGGSSQRHMAITETDGDEALHPLIDYLDKNLFTLFNHLRPEVSSMVFSKIWKEMLQNLENLMVPPLSDQPTSMKPLDGSELHMVYTCLELLKIYFHGGDDGDGIALSTLESPKYHTLILIREIYSLPVETLIARYRQAEAVHNASNGSGTRRNKSIMARRNLGTIKQLAKKKTEGGADQLDCILRVLRLRAATHKEARRFLMETLARRGLSSGHQTDRPLPALPQNSAHKIAAAAAATTFTMQR</sequence>
<feature type="domain" description="MHD2" evidence="4">
    <location>
        <begin position="1125"/>
        <end position="1243"/>
    </location>
</feature>
<dbReference type="Gene3D" id="1.20.58.1100">
    <property type="match status" value="1"/>
</dbReference>
<proteinExistence type="predicted"/>
<dbReference type="InterPro" id="IPR010439">
    <property type="entry name" value="MUN_dom"/>
</dbReference>
<feature type="region of interest" description="Disordered" evidence="1">
    <location>
        <begin position="359"/>
        <end position="390"/>
    </location>
</feature>
<dbReference type="Proteomes" id="UP000278143">
    <property type="component" value="Unassembled WGS sequence"/>
</dbReference>